<accession>A0A6M3LMJ0</accession>
<name>A0A6M3LMJ0_9ZZZZ</name>
<dbReference type="AlphaFoldDB" id="A0A6M3LMJ0"/>
<gene>
    <name evidence="1" type="ORF">MM415B04908_0008</name>
</gene>
<evidence type="ECO:0000313" key="1">
    <source>
        <dbReference type="EMBL" id="QJA96170.1"/>
    </source>
</evidence>
<protein>
    <submittedName>
        <fullName evidence="1">Uncharacterized protein</fullName>
    </submittedName>
</protein>
<reference evidence="1" key="1">
    <citation type="submission" date="2020-03" db="EMBL/GenBank/DDBJ databases">
        <title>The deep terrestrial virosphere.</title>
        <authorList>
            <person name="Holmfeldt K."/>
            <person name="Nilsson E."/>
            <person name="Simone D."/>
            <person name="Lopez-Fernandez M."/>
            <person name="Wu X."/>
            <person name="de Brujin I."/>
            <person name="Lundin D."/>
            <person name="Andersson A."/>
            <person name="Bertilsson S."/>
            <person name="Dopson M."/>
        </authorList>
    </citation>
    <scope>NUCLEOTIDE SEQUENCE</scope>
    <source>
        <strain evidence="1">MM415B04908</strain>
    </source>
</reference>
<organism evidence="1">
    <name type="scientific">viral metagenome</name>
    <dbReference type="NCBI Taxonomy" id="1070528"/>
    <lineage>
        <taxon>unclassified sequences</taxon>
        <taxon>metagenomes</taxon>
        <taxon>organismal metagenomes</taxon>
    </lineage>
</organism>
<dbReference type="EMBL" id="MT143376">
    <property type="protein sequence ID" value="QJA96170.1"/>
    <property type="molecule type" value="Genomic_DNA"/>
</dbReference>
<proteinExistence type="predicted"/>
<sequence>MKAINVQWKGISPLLQNKRPLPNTPIIKVGDRVIVEADKTTKRKNETDIIDILKLCHSDDKGIFIPYNAVFKTIMNGGQFVQGKTRMQTMKKVIMYGTTVNPERIYLQPQQEPEAFERALKRADGQLTTAVDAMFKDWSINFEIQVDDRVVNIDKLKESIDLAGTLVGLGCWAPRDTGGRFGKFEVTKWEVK</sequence>